<dbReference type="GO" id="GO:0005829">
    <property type="term" value="C:cytosol"/>
    <property type="evidence" value="ECO:0007669"/>
    <property type="project" value="TreeGrafter"/>
</dbReference>
<name>A0AAU8A396_9BURK</name>
<dbReference type="CDD" id="cd13836">
    <property type="entry name" value="IHF_B"/>
    <property type="match status" value="1"/>
</dbReference>
<gene>
    <name evidence="8" type="primary">ihfB</name>
    <name evidence="8" type="synonym">himD</name>
    <name evidence="11" type="ORF">NKE59_02230</name>
</gene>
<keyword evidence="3 8" id="KW-0810">Translation regulation</keyword>
<organism evidence="11">
    <name type="scientific">Polynucleobacter sp. UK-FUSCHL-C3</name>
    <dbReference type="NCBI Taxonomy" id="2955208"/>
    <lineage>
        <taxon>Bacteria</taxon>
        <taxon>Pseudomonadati</taxon>
        <taxon>Pseudomonadota</taxon>
        <taxon>Betaproteobacteria</taxon>
        <taxon>Burkholderiales</taxon>
        <taxon>Burkholderiaceae</taxon>
        <taxon>Polynucleobacter</taxon>
    </lineage>
</organism>
<comment type="function">
    <text evidence="8 10">This protein is one of the two subunits of integration host factor, a specific DNA-binding protein that functions in genetic recombination as well as in transcriptional and translational control.</text>
</comment>
<dbReference type="GO" id="GO:0006417">
    <property type="term" value="P:regulation of translation"/>
    <property type="evidence" value="ECO:0007669"/>
    <property type="project" value="UniProtKB-UniRule"/>
</dbReference>
<dbReference type="NCBIfam" id="TIGR00988">
    <property type="entry name" value="hip"/>
    <property type="match status" value="1"/>
</dbReference>
<evidence type="ECO:0000256" key="6">
    <source>
        <dbReference type="ARBA" id="ARBA00023163"/>
    </source>
</evidence>
<dbReference type="Pfam" id="PF00216">
    <property type="entry name" value="Bac_DNA_binding"/>
    <property type="match status" value="1"/>
</dbReference>
<dbReference type="InterPro" id="IPR005685">
    <property type="entry name" value="IHF_beta"/>
</dbReference>
<evidence type="ECO:0000313" key="11">
    <source>
        <dbReference type="EMBL" id="XCC58128.1"/>
    </source>
</evidence>
<comment type="subunit">
    <text evidence="8 10">Heterodimer of an alpha and a beta chain.</text>
</comment>
<keyword evidence="6 8" id="KW-0804">Transcription</keyword>
<sequence length="116" mass="13033">MSDQEHQAITRSELVESLAEQFPQLLPRDVELAVKTLLDTMTQALAEGKRIELRGVGSFVLHHRPARTGRNPKSGEKVLIPEKRVPHFKPGKELRERVDYKPLNQKLVTDKGSSGA</sequence>
<evidence type="ECO:0000256" key="9">
    <source>
        <dbReference type="RuleBase" id="RU003939"/>
    </source>
</evidence>
<comment type="similarity">
    <text evidence="1 8 9">Belongs to the bacterial histone-like protein family.</text>
</comment>
<dbReference type="NCBIfam" id="NF001222">
    <property type="entry name" value="PRK00199.1"/>
    <property type="match status" value="1"/>
</dbReference>
<dbReference type="PRINTS" id="PR01727">
    <property type="entry name" value="DNABINDINGHU"/>
</dbReference>
<accession>A0AAU8A396</accession>
<dbReference type="GO" id="GO:0006310">
    <property type="term" value="P:DNA recombination"/>
    <property type="evidence" value="ECO:0007669"/>
    <property type="project" value="UniProtKB-UniRule"/>
</dbReference>
<evidence type="ECO:0000256" key="7">
    <source>
        <dbReference type="ARBA" id="ARBA00023172"/>
    </source>
</evidence>
<dbReference type="PANTHER" id="PTHR33175:SF5">
    <property type="entry name" value="INTEGRATION HOST FACTOR SUBUNIT BETA"/>
    <property type="match status" value="1"/>
</dbReference>
<dbReference type="PANTHER" id="PTHR33175">
    <property type="entry name" value="DNA-BINDING PROTEIN HU"/>
    <property type="match status" value="1"/>
</dbReference>
<evidence type="ECO:0000256" key="4">
    <source>
        <dbReference type="ARBA" id="ARBA00023015"/>
    </source>
</evidence>
<proteinExistence type="inferred from homology"/>
<evidence type="ECO:0000256" key="8">
    <source>
        <dbReference type="HAMAP-Rule" id="MF_00381"/>
    </source>
</evidence>
<dbReference type="GO" id="GO:0006355">
    <property type="term" value="P:regulation of DNA-templated transcription"/>
    <property type="evidence" value="ECO:0007669"/>
    <property type="project" value="UniProtKB-UniRule"/>
</dbReference>
<dbReference type="GO" id="GO:0005694">
    <property type="term" value="C:chromosome"/>
    <property type="evidence" value="ECO:0007669"/>
    <property type="project" value="InterPro"/>
</dbReference>
<dbReference type="Gene3D" id="4.10.520.10">
    <property type="entry name" value="IHF-like DNA-binding proteins"/>
    <property type="match status" value="1"/>
</dbReference>
<protein>
    <recommendedName>
        <fullName evidence="2 8">Integration host factor subunit beta</fullName>
        <shortName evidence="8">IHF-beta</shortName>
    </recommendedName>
</protein>
<dbReference type="InterPro" id="IPR000119">
    <property type="entry name" value="Hist_DNA-bd"/>
</dbReference>
<evidence type="ECO:0000256" key="2">
    <source>
        <dbReference type="ARBA" id="ARBA00018700"/>
    </source>
</evidence>
<keyword evidence="4 8" id="KW-0805">Transcription regulation</keyword>
<keyword evidence="5 8" id="KW-0238">DNA-binding</keyword>
<dbReference type="AlphaFoldDB" id="A0AAU8A396"/>
<keyword evidence="7 8" id="KW-0233">DNA recombination</keyword>
<dbReference type="SUPFAM" id="SSF47729">
    <property type="entry name" value="IHF-like DNA-binding proteins"/>
    <property type="match status" value="1"/>
</dbReference>
<dbReference type="SMART" id="SM00411">
    <property type="entry name" value="BHL"/>
    <property type="match status" value="1"/>
</dbReference>
<evidence type="ECO:0000256" key="5">
    <source>
        <dbReference type="ARBA" id="ARBA00023125"/>
    </source>
</evidence>
<reference evidence="11" key="1">
    <citation type="submission" date="2022-06" db="EMBL/GenBank/DDBJ databases">
        <title>New Polynucleobacter species.</title>
        <authorList>
            <person name="Hahn M.W."/>
        </authorList>
    </citation>
    <scope>NUCLEOTIDE SEQUENCE</scope>
    <source>
        <strain evidence="11">UK-FUSCHL-C3</strain>
    </source>
</reference>
<dbReference type="GO" id="GO:0003677">
    <property type="term" value="F:DNA binding"/>
    <property type="evidence" value="ECO:0007669"/>
    <property type="project" value="UniProtKB-UniRule"/>
</dbReference>
<evidence type="ECO:0000256" key="3">
    <source>
        <dbReference type="ARBA" id="ARBA00022845"/>
    </source>
</evidence>
<dbReference type="GO" id="GO:0030527">
    <property type="term" value="F:structural constituent of chromatin"/>
    <property type="evidence" value="ECO:0007669"/>
    <property type="project" value="InterPro"/>
</dbReference>
<dbReference type="InterPro" id="IPR010992">
    <property type="entry name" value="IHF-like_DNA-bd_dom_sf"/>
</dbReference>
<evidence type="ECO:0000256" key="1">
    <source>
        <dbReference type="ARBA" id="ARBA00010529"/>
    </source>
</evidence>
<evidence type="ECO:0000256" key="10">
    <source>
        <dbReference type="RuleBase" id="RU003941"/>
    </source>
</evidence>
<dbReference type="EMBL" id="CP099959">
    <property type="protein sequence ID" value="XCC58128.1"/>
    <property type="molecule type" value="Genomic_DNA"/>
</dbReference>
<dbReference type="HAMAP" id="MF_00381">
    <property type="entry name" value="IHF_beta"/>
    <property type="match status" value="1"/>
</dbReference>